<evidence type="ECO:0000313" key="1">
    <source>
        <dbReference type="EMBL" id="MXO63142.1"/>
    </source>
</evidence>
<proteinExistence type="predicted"/>
<keyword evidence="2" id="KW-1185">Reference proteome</keyword>
<evidence type="ECO:0000313" key="2">
    <source>
        <dbReference type="Proteomes" id="UP000445582"/>
    </source>
</evidence>
<accession>A0A844YGU7</accession>
<dbReference type="OrthoDB" id="7427418at2"/>
<dbReference type="GO" id="GO:0003700">
    <property type="term" value="F:DNA-binding transcription factor activity"/>
    <property type="evidence" value="ECO:0007669"/>
    <property type="project" value="InterPro"/>
</dbReference>
<protein>
    <submittedName>
        <fullName evidence="1">Uncharacterized protein</fullName>
    </submittedName>
</protein>
<dbReference type="RefSeq" id="WP_160674281.1">
    <property type="nucleotide sequence ID" value="NZ_WTYN01000001.1"/>
</dbReference>
<dbReference type="Proteomes" id="UP000445582">
    <property type="component" value="Unassembled WGS sequence"/>
</dbReference>
<dbReference type="AlphaFoldDB" id="A0A844YGU7"/>
<sequence length="234" mass="25933">MAASVSRRALEHEVGEIRALEAALAATGSRGGSYSLRIDRHYRRVMAMLEPRIAWLTRRYGLGNWREDAAQACAIGIYRAVGSWEPERAGFSTLVHWQMRGELQALRHRVMLDRRPAARAAAARTVSMFRDDGRTVGELAELDDREALPGTERQAADAMAGALLRHLLDRIGSPARERAIVEAAVFAPDGGLDLPEKTREKHRQIVRRTFRNCAKVAADPVGSSQVSSRNAPSW</sequence>
<name>A0A844YGU7_9SPHN</name>
<dbReference type="InterPro" id="IPR013325">
    <property type="entry name" value="RNA_pol_sigma_r2"/>
</dbReference>
<comment type="caution">
    <text evidence="1">The sequence shown here is derived from an EMBL/GenBank/DDBJ whole genome shotgun (WGS) entry which is preliminary data.</text>
</comment>
<dbReference type="EMBL" id="WTYN01000001">
    <property type="protein sequence ID" value="MXO63142.1"/>
    <property type="molecule type" value="Genomic_DNA"/>
</dbReference>
<dbReference type="GO" id="GO:0006352">
    <property type="term" value="P:DNA-templated transcription initiation"/>
    <property type="evidence" value="ECO:0007669"/>
    <property type="project" value="InterPro"/>
</dbReference>
<dbReference type="SUPFAM" id="SSF88946">
    <property type="entry name" value="Sigma2 domain of RNA polymerase sigma factors"/>
    <property type="match status" value="1"/>
</dbReference>
<reference evidence="1 2" key="1">
    <citation type="submission" date="2019-12" db="EMBL/GenBank/DDBJ databases">
        <title>Genomic-based taxomic classification of the family Erythrobacteraceae.</title>
        <authorList>
            <person name="Xu L."/>
        </authorList>
    </citation>
    <scope>NUCLEOTIDE SEQUENCE [LARGE SCALE GENOMIC DNA]</scope>
    <source>
        <strain evidence="1 2">MCCC 1A09965</strain>
    </source>
</reference>
<gene>
    <name evidence="1" type="ORF">GRI48_08975</name>
</gene>
<organism evidence="1 2">
    <name type="scientific">Qipengyuania oceanensis</name>
    <dbReference type="NCBI Taxonomy" id="1463597"/>
    <lineage>
        <taxon>Bacteria</taxon>
        <taxon>Pseudomonadati</taxon>
        <taxon>Pseudomonadota</taxon>
        <taxon>Alphaproteobacteria</taxon>
        <taxon>Sphingomonadales</taxon>
        <taxon>Erythrobacteraceae</taxon>
        <taxon>Qipengyuania</taxon>
    </lineage>
</organism>